<dbReference type="EMBL" id="CABVII010000003">
    <property type="protein sequence ID" value="VVO61187.1"/>
    <property type="molecule type" value="Genomic_DNA"/>
</dbReference>
<gene>
    <name evidence="1" type="ORF">PS862_00826</name>
</gene>
<accession>A0A5E7HFJ2</accession>
<reference evidence="1 2" key="1">
    <citation type="submission" date="2019-09" db="EMBL/GenBank/DDBJ databases">
        <authorList>
            <person name="Chandra G."/>
            <person name="Truman W A."/>
        </authorList>
    </citation>
    <scope>NUCLEOTIDE SEQUENCE [LARGE SCALE GENOMIC DNA]</scope>
    <source>
        <strain evidence="1">PS862</strain>
    </source>
</reference>
<evidence type="ECO:0000313" key="2">
    <source>
        <dbReference type="Proteomes" id="UP000385207"/>
    </source>
</evidence>
<dbReference type="AlphaFoldDB" id="A0A5E7HFJ2"/>
<protein>
    <submittedName>
        <fullName evidence="1">Uncharacterized protein</fullName>
    </submittedName>
</protein>
<organism evidence="1 2">
    <name type="scientific">Pseudomonas fluorescens</name>
    <dbReference type="NCBI Taxonomy" id="294"/>
    <lineage>
        <taxon>Bacteria</taxon>
        <taxon>Pseudomonadati</taxon>
        <taxon>Pseudomonadota</taxon>
        <taxon>Gammaproteobacteria</taxon>
        <taxon>Pseudomonadales</taxon>
        <taxon>Pseudomonadaceae</taxon>
        <taxon>Pseudomonas</taxon>
    </lineage>
</organism>
<dbReference type="Proteomes" id="UP000385207">
    <property type="component" value="Unassembled WGS sequence"/>
</dbReference>
<proteinExistence type="predicted"/>
<evidence type="ECO:0000313" key="1">
    <source>
        <dbReference type="EMBL" id="VVO61187.1"/>
    </source>
</evidence>
<sequence length="145" mass="16497">MRITRNKVRVLEALAFIDADKGMYPPYNAVRVQGVLKDDLGYGDYDLANLTRTLKSLVDQGLVECSLGPVDMSGTNGFVQRWFEQQRMKYWPADLDLAEMELTYKGTPEEQELKWDNAFRRLGGLPMLTMEEFRANNARKAAALG</sequence>
<dbReference type="RefSeq" id="WP_150783278.1">
    <property type="nucleotide sequence ID" value="NZ_CABVII010000003.1"/>
</dbReference>
<name>A0A5E7HFJ2_PSEFL</name>